<proteinExistence type="predicted"/>
<sequence>MNKHDIEKRWYEFINSLPKPTQHLPNYQWGLHWTNISPHPVMPMYKKFYCDVRYWINDHDRLIMLISQDDDNPSMSITNACEHICTVIYCKEIKPFRHPLSISWFESYSCYTYPRNSKGDIGFSKITFSLHNNGVLHSPKWKYYSKDSFKTELFSN</sequence>
<accession>A0AAF0Z8R1</accession>
<dbReference type="EMBL" id="CP138348">
    <property type="protein sequence ID" value="WPF87561.1"/>
    <property type="molecule type" value="Genomic_DNA"/>
</dbReference>
<reference evidence="1" key="1">
    <citation type="submission" date="2023-11" db="EMBL/GenBank/DDBJ databases">
        <title>Genome sequence of Cyanobacterium aponinum BCRC AL20115.</title>
        <authorList>
            <person name="Chang H.-Y."/>
            <person name="Lin K.-M."/>
            <person name="Hsueh H.-T."/>
            <person name="Chu H.-A."/>
            <person name="Kuo C.-H."/>
        </authorList>
    </citation>
    <scope>NUCLEOTIDE SEQUENCE</scope>
    <source>
        <strain evidence="1">AL20115</strain>
    </source>
</reference>
<organism evidence="1">
    <name type="scientific">Cyanobacterium aponinum AL20115</name>
    <dbReference type="NCBI Taxonomy" id="3090662"/>
    <lineage>
        <taxon>Bacteria</taxon>
        <taxon>Bacillati</taxon>
        <taxon>Cyanobacteriota</taxon>
        <taxon>Cyanophyceae</taxon>
        <taxon>Oscillatoriophycideae</taxon>
        <taxon>Chroococcales</taxon>
        <taxon>Geminocystaceae</taxon>
        <taxon>Cyanobacterium</taxon>
    </lineage>
</organism>
<name>A0AAF0Z8R1_9CHRO</name>
<dbReference type="AlphaFoldDB" id="A0AAF0Z8R1"/>
<dbReference type="RefSeq" id="WP_320001098.1">
    <property type="nucleotide sequence ID" value="NZ_CP138348.1"/>
</dbReference>
<evidence type="ECO:0000313" key="1">
    <source>
        <dbReference type="EMBL" id="WPF87561.1"/>
    </source>
</evidence>
<protein>
    <submittedName>
        <fullName evidence="1">Uncharacterized protein</fullName>
    </submittedName>
</protein>
<gene>
    <name evidence="1" type="ORF">SAY89_12180</name>
</gene>